<protein>
    <submittedName>
        <fullName evidence="10">Amino acid ABC transporter permease component</fullName>
    </submittedName>
</protein>
<dbReference type="InterPro" id="IPR010065">
    <property type="entry name" value="AA_ABC_transptr_permease_3TM"/>
</dbReference>
<keyword evidence="3" id="KW-1003">Cell membrane</keyword>
<proteinExistence type="inferred from homology"/>
<sequence length="226" mass="25097">MEALLQQLSIPGYFDAPLAVSSLPTILSGLPMSLLLLAICFSLANVLGFVIMLMRISRFKILQWPARFYISFFRGVPMLVVLFLTYFGLNLDAIPAAILSLTIVPAAFIAEYYRSAFIAIDPGQLEAGLSLGFSYLGVVYHILLPQAFRIAIPSLGNVLLDLFKGTSLVAMITVSEMFMQAKIVAGANQDYMTIYIVIAIIYWLVCCLMSFGQDVLERYLNRHFAQ</sequence>
<dbReference type="PANTHER" id="PTHR30614:SF0">
    <property type="entry name" value="L-CYSTINE TRANSPORT SYSTEM PERMEASE PROTEIN TCYL"/>
    <property type="match status" value="1"/>
</dbReference>
<dbReference type="RefSeq" id="WP_056954706.1">
    <property type="nucleotide sequence ID" value="NZ_AZFK01000040.1"/>
</dbReference>
<dbReference type="Gene3D" id="1.10.3720.10">
    <property type="entry name" value="MetI-like"/>
    <property type="match status" value="1"/>
</dbReference>
<feature type="domain" description="ABC transmembrane type-1" evidence="9">
    <location>
        <begin position="30"/>
        <end position="213"/>
    </location>
</feature>
<dbReference type="GO" id="GO:0043190">
    <property type="term" value="C:ATP-binding cassette (ABC) transporter complex"/>
    <property type="evidence" value="ECO:0007669"/>
    <property type="project" value="InterPro"/>
</dbReference>
<evidence type="ECO:0000256" key="6">
    <source>
        <dbReference type="ARBA" id="ARBA00022989"/>
    </source>
</evidence>
<evidence type="ECO:0000256" key="8">
    <source>
        <dbReference type="RuleBase" id="RU363032"/>
    </source>
</evidence>
<dbReference type="Pfam" id="PF00528">
    <property type="entry name" value="BPD_transp_1"/>
    <property type="match status" value="1"/>
</dbReference>
<dbReference type="CDD" id="cd06261">
    <property type="entry name" value="TM_PBP2"/>
    <property type="match status" value="1"/>
</dbReference>
<evidence type="ECO:0000313" key="10">
    <source>
        <dbReference type="EMBL" id="KRL89904.1"/>
    </source>
</evidence>
<dbReference type="Proteomes" id="UP000050816">
    <property type="component" value="Unassembled WGS sequence"/>
</dbReference>
<feature type="transmembrane region" description="Helical" evidence="8">
    <location>
        <begin position="32"/>
        <end position="54"/>
    </location>
</feature>
<dbReference type="PANTHER" id="PTHR30614">
    <property type="entry name" value="MEMBRANE COMPONENT OF AMINO ACID ABC TRANSPORTER"/>
    <property type="match status" value="1"/>
</dbReference>
<keyword evidence="5" id="KW-0029">Amino-acid transport</keyword>
<evidence type="ECO:0000256" key="3">
    <source>
        <dbReference type="ARBA" id="ARBA00022475"/>
    </source>
</evidence>
<keyword evidence="7 8" id="KW-0472">Membrane</keyword>
<evidence type="ECO:0000256" key="2">
    <source>
        <dbReference type="ARBA" id="ARBA00022448"/>
    </source>
</evidence>
<evidence type="ECO:0000256" key="7">
    <source>
        <dbReference type="ARBA" id="ARBA00023136"/>
    </source>
</evidence>
<feature type="transmembrane region" description="Helical" evidence="8">
    <location>
        <begin position="125"/>
        <end position="142"/>
    </location>
</feature>
<comment type="similarity">
    <text evidence="8">Belongs to the binding-protein-dependent transport system permease family.</text>
</comment>
<keyword evidence="6 8" id="KW-1133">Transmembrane helix</keyword>
<dbReference type="GO" id="GO:0006865">
    <property type="term" value="P:amino acid transport"/>
    <property type="evidence" value="ECO:0007669"/>
    <property type="project" value="UniProtKB-KW"/>
</dbReference>
<dbReference type="SUPFAM" id="SSF161098">
    <property type="entry name" value="MetI-like"/>
    <property type="match status" value="1"/>
</dbReference>
<dbReference type="InterPro" id="IPR035906">
    <property type="entry name" value="MetI-like_sf"/>
</dbReference>
<accession>A0A0R1U9D0</accession>
<reference evidence="10 11" key="1">
    <citation type="journal article" date="2015" name="Genome Announc.">
        <title>Expanding the biotechnology potential of lactobacilli through comparative genomics of 213 strains and associated genera.</title>
        <authorList>
            <person name="Sun Z."/>
            <person name="Harris H.M."/>
            <person name="McCann A."/>
            <person name="Guo C."/>
            <person name="Argimon S."/>
            <person name="Zhang W."/>
            <person name="Yang X."/>
            <person name="Jeffery I.B."/>
            <person name="Cooney J.C."/>
            <person name="Kagawa T.F."/>
            <person name="Liu W."/>
            <person name="Song Y."/>
            <person name="Salvetti E."/>
            <person name="Wrobel A."/>
            <person name="Rasinkangas P."/>
            <person name="Parkhill J."/>
            <person name="Rea M.C."/>
            <person name="O'Sullivan O."/>
            <person name="Ritari J."/>
            <person name="Douillard F.P."/>
            <person name="Paul Ross R."/>
            <person name="Yang R."/>
            <person name="Briner A.E."/>
            <person name="Felis G.E."/>
            <person name="de Vos W.M."/>
            <person name="Barrangou R."/>
            <person name="Klaenhammer T.R."/>
            <person name="Caufield P.W."/>
            <person name="Cui Y."/>
            <person name="Zhang H."/>
            <person name="O'Toole P.W."/>
        </authorList>
    </citation>
    <scope>NUCLEOTIDE SEQUENCE [LARGE SCALE GENOMIC DNA]</scope>
    <source>
        <strain evidence="10 11">DSM 15946</strain>
    </source>
</reference>
<evidence type="ECO:0000256" key="1">
    <source>
        <dbReference type="ARBA" id="ARBA00004651"/>
    </source>
</evidence>
<dbReference type="PATRIC" id="fig|1423760.3.peg.1568"/>
<gene>
    <name evidence="10" type="ORF">FC43_GL001496</name>
</gene>
<dbReference type="InterPro" id="IPR043429">
    <property type="entry name" value="ArtM/GltK/GlnP/TcyL/YhdX-like"/>
</dbReference>
<comment type="caution">
    <text evidence="10">The sequence shown here is derived from an EMBL/GenBank/DDBJ whole genome shotgun (WGS) entry which is preliminary data.</text>
</comment>
<feature type="transmembrane region" description="Helical" evidence="8">
    <location>
        <begin position="191"/>
        <end position="211"/>
    </location>
</feature>
<feature type="transmembrane region" description="Helical" evidence="8">
    <location>
        <begin position="93"/>
        <end position="113"/>
    </location>
</feature>
<keyword evidence="2 8" id="KW-0813">Transport</keyword>
<dbReference type="EMBL" id="AZFK01000040">
    <property type="protein sequence ID" value="KRL89904.1"/>
    <property type="molecule type" value="Genomic_DNA"/>
</dbReference>
<dbReference type="NCBIfam" id="TIGR01726">
    <property type="entry name" value="HEQRo_perm_3TM"/>
    <property type="match status" value="1"/>
</dbReference>
<dbReference type="InterPro" id="IPR000515">
    <property type="entry name" value="MetI-like"/>
</dbReference>
<comment type="subcellular location">
    <subcellularLocation>
        <location evidence="1 8">Cell membrane</location>
        <topology evidence="1 8">Multi-pass membrane protein</topology>
    </subcellularLocation>
</comment>
<feature type="transmembrane region" description="Helical" evidence="8">
    <location>
        <begin position="162"/>
        <end position="179"/>
    </location>
</feature>
<dbReference type="PROSITE" id="PS50928">
    <property type="entry name" value="ABC_TM1"/>
    <property type="match status" value="1"/>
</dbReference>
<evidence type="ECO:0000259" key="9">
    <source>
        <dbReference type="PROSITE" id="PS50928"/>
    </source>
</evidence>
<evidence type="ECO:0000256" key="5">
    <source>
        <dbReference type="ARBA" id="ARBA00022970"/>
    </source>
</evidence>
<evidence type="ECO:0000256" key="4">
    <source>
        <dbReference type="ARBA" id="ARBA00022692"/>
    </source>
</evidence>
<dbReference type="GO" id="GO:0022857">
    <property type="term" value="F:transmembrane transporter activity"/>
    <property type="evidence" value="ECO:0007669"/>
    <property type="project" value="InterPro"/>
</dbReference>
<name>A0A0R1U9D0_9LACO</name>
<dbReference type="AlphaFoldDB" id="A0A0R1U9D0"/>
<organism evidence="10 11">
    <name type="scientific">Limosilactobacillus ingluviei DSM 15946</name>
    <dbReference type="NCBI Taxonomy" id="1423760"/>
    <lineage>
        <taxon>Bacteria</taxon>
        <taxon>Bacillati</taxon>
        <taxon>Bacillota</taxon>
        <taxon>Bacilli</taxon>
        <taxon>Lactobacillales</taxon>
        <taxon>Lactobacillaceae</taxon>
        <taxon>Limosilactobacillus</taxon>
    </lineage>
</organism>
<keyword evidence="4 8" id="KW-0812">Transmembrane</keyword>
<evidence type="ECO:0000313" key="11">
    <source>
        <dbReference type="Proteomes" id="UP000050816"/>
    </source>
</evidence>
<feature type="transmembrane region" description="Helical" evidence="8">
    <location>
        <begin position="66"/>
        <end position="87"/>
    </location>
</feature>